<organism evidence="2 3">
    <name type="scientific">Paenibacillus elgii</name>
    <dbReference type="NCBI Taxonomy" id="189691"/>
    <lineage>
        <taxon>Bacteria</taxon>
        <taxon>Bacillati</taxon>
        <taxon>Bacillota</taxon>
        <taxon>Bacilli</taxon>
        <taxon>Bacillales</taxon>
        <taxon>Paenibacillaceae</taxon>
        <taxon>Paenibacillus</taxon>
    </lineage>
</organism>
<name>A0A163XY13_9BACL</name>
<keyword evidence="1" id="KW-0812">Transmembrane</keyword>
<gene>
    <name evidence="2" type="ORF">AV654_02430</name>
</gene>
<accession>A0A163XY13</accession>
<sequence length="228" mass="25660">MAFKVKTRTNKAESVNRDLYHIIKDYFHCSSIKELTFDILIPVFVSILIFATIGAMTVSTTTILKIIVNLNTSSINVMAILAGFNTASVAVIASTNKSILNQLYNVTGPQNNTKKNKNFFANIWSIIVEKKDENILKITISFFSYAIAMQLIILILGSIIVATSDNVIEFYRQLSFINKMSARIIISILGTTWLTLILHCLFVSLRNVSLLYRYVLFLGKNKDDKSTD</sequence>
<evidence type="ECO:0000313" key="3">
    <source>
        <dbReference type="Proteomes" id="UP000076563"/>
    </source>
</evidence>
<keyword evidence="1" id="KW-0472">Membrane</keyword>
<keyword evidence="1" id="KW-1133">Transmembrane helix</keyword>
<feature type="transmembrane region" description="Helical" evidence="1">
    <location>
        <begin position="74"/>
        <end position="93"/>
    </location>
</feature>
<feature type="transmembrane region" description="Helical" evidence="1">
    <location>
        <begin position="39"/>
        <end position="68"/>
    </location>
</feature>
<feature type="transmembrane region" description="Helical" evidence="1">
    <location>
        <begin position="182"/>
        <end position="205"/>
    </location>
</feature>
<dbReference type="Proteomes" id="UP000076563">
    <property type="component" value="Unassembled WGS sequence"/>
</dbReference>
<dbReference type="OrthoDB" id="2990083at2"/>
<reference evidence="3" key="1">
    <citation type="submission" date="2016-01" db="EMBL/GenBank/DDBJ databases">
        <title>Draft genome of Chromobacterium sp. F49.</title>
        <authorList>
            <person name="Hong K.W."/>
        </authorList>
    </citation>
    <scope>NUCLEOTIDE SEQUENCE [LARGE SCALE GENOMIC DNA]</scope>
    <source>
        <strain evidence="3">M63</strain>
    </source>
</reference>
<feature type="transmembrane region" description="Helical" evidence="1">
    <location>
        <begin position="140"/>
        <end position="162"/>
    </location>
</feature>
<dbReference type="RefSeq" id="WP_063182830.1">
    <property type="nucleotide sequence ID" value="NZ_LQRA01000055.1"/>
</dbReference>
<evidence type="ECO:0000313" key="2">
    <source>
        <dbReference type="EMBL" id="KZE78626.1"/>
    </source>
</evidence>
<evidence type="ECO:0000256" key="1">
    <source>
        <dbReference type="SAM" id="Phobius"/>
    </source>
</evidence>
<comment type="caution">
    <text evidence="2">The sequence shown here is derived from an EMBL/GenBank/DDBJ whole genome shotgun (WGS) entry which is preliminary data.</text>
</comment>
<dbReference type="EMBL" id="LQRA01000055">
    <property type="protein sequence ID" value="KZE78626.1"/>
    <property type="molecule type" value="Genomic_DNA"/>
</dbReference>
<proteinExistence type="predicted"/>
<keyword evidence="3" id="KW-1185">Reference proteome</keyword>
<protein>
    <submittedName>
        <fullName evidence="2">Uncharacterized protein</fullName>
    </submittedName>
</protein>
<dbReference type="AlphaFoldDB" id="A0A163XY13"/>